<dbReference type="EMBL" id="SRLO01001311">
    <property type="protein sequence ID" value="TNN39074.1"/>
    <property type="molecule type" value="Genomic_DNA"/>
</dbReference>
<feature type="compositionally biased region" description="Basic and acidic residues" evidence="1">
    <location>
        <begin position="15"/>
        <end position="31"/>
    </location>
</feature>
<feature type="region of interest" description="Disordered" evidence="1">
    <location>
        <begin position="1"/>
        <end position="31"/>
    </location>
</feature>
<sequence>MEMTGPGHGGQLRIKPTDTNEEHPEHFQWKRSSEPKPLTVRICTLTSVCPSPYAAHLQGEDSVVVQRGHLLPRQGVSRLVIDLKAGVELQHVQQLQQRDGTSYLREGATVALDLRVRAYDHSRCCVSGTWQKRCPSFSRWERLDRWQLTTRSSSQRGSMDFRPLRLCKRIALKDRRRLWRRRAGRPRAAARNSEAGLSAGRTDQIYRAR</sequence>
<comment type="caution">
    <text evidence="2">The sequence shown here is derived from an EMBL/GenBank/DDBJ whole genome shotgun (WGS) entry which is preliminary data.</text>
</comment>
<dbReference type="AlphaFoldDB" id="A0A4Z2FE78"/>
<evidence type="ECO:0000313" key="2">
    <source>
        <dbReference type="EMBL" id="TNN39074.1"/>
    </source>
</evidence>
<protein>
    <submittedName>
        <fullName evidence="2">Uncharacterized protein</fullName>
    </submittedName>
</protein>
<evidence type="ECO:0000313" key="3">
    <source>
        <dbReference type="Proteomes" id="UP000314294"/>
    </source>
</evidence>
<keyword evidence="3" id="KW-1185">Reference proteome</keyword>
<evidence type="ECO:0000256" key="1">
    <source>
        <dbReference type="SAM" id="MobiDB-lite"/>
    </source>
</evidence>
<reference evidence="2 3" key="1">
    <citation type="submission" date="2019-03" db="EMBL/GenBank/DDBJ databases">
        <title>First draft genome of Liparis tanakae, snailfish: a comprehensive survey of snailfish specific genes.</title>
        <authorList>
            <person name="Kim W."/>
            <person name="Song I."/>
            <person name="Jeong J.-H."/>
            <person name="Kim D."/>
            <person name="Kim S."/>
            <person name="Ryu S."/>
            <person name="Song J.Y."/>
            <person name="Lee S.K."/>
        </authorList>
    </citation>
    <scope>NUCLEOTIDE SEQUENCE [LARGE SCALE GENOMIC DNA]</scope>
    <source>
        <tissue evidence="2">Muscle</tissue>
    </source>
</reference>
<organism evidence="2 3">
    <name type="scientific">Liparis tanakae</name>
    <name type="common">Tanaka's snailfish</name>
    <dbReference type="NCBI Taxonomy" id="230148"/>
    <lineage>
        <taxon>Eukaryota</taxon>
        <taxon>Metazoa</taxon>
        <taxon>Chordata</taxon>
        <taxon>Craniata</taxon>
        <taxon>Vertebrata</taxon>
        <taxon>Euteleostomi</taxon>
        <taxon>Actinopterygii</taxon>
        <taxon>Neopterygii</taxon>
        <taxon>Teleostei</taxon>
        <taxon>Neoteleostei</taxon>
        <taxon>Acanthomorphata</taxon>
        <taxon>Eupercaria</taxon>
        <taxon>Perciformes</taxon>
        <taxon>Cottioidei</taxon>
        <taxon>Cottales</taxon>
        <taxon>Liparidae</taxon>
        <taxon>Liparis</taxon>
    </lineage>
</organism>
<feature type="compositionally biased region" description="Gly residues" evidence="1">
    <location>
        <begin position="1"/>
        <end position="10"/>
    </location>
</feature>
<gene>
    <name evidence="2" type="ORF">EYF80_050766</name>
</gene>
<dbReference type="Proteomes" id="UP000314294">
    <property type="component" value="Unassembled WGS sequence"/>
</dbReference>
<name>A0A4Z2FE78_9TELE</name>
<accession>A0A4Z2FE78</accession>
<proteinExistence type="predicted"/>